<accession>A0A6M0RQ36</accession>
<gene>
    <name evidence="4" type="ORF">DXZ20_22500</name>
</gene>
<dbReference type="Pfam" id="PF20446">
    <property type="entry name" value="ABC_N"/>
    <property type="match status" value="1"/>
</dbReference>
<dbReference type="InterPro" id="IPR046833">
    <property type="entry name" value="ABC_N"/>
</dbReference>
<feature type="domain" description="ATPase of the ABC class N-terminal" evidence="2">
    <location>
        <begin position="5"/>
        <end position="164"/>
    </location>
</feature>
<comment type="caution">
    <text evidence="4">The sequence shown here is derived from an EMBL/GenBank/DDBJ whole genome shotgun (WGS) entry which is preliminary data.</text>
</comment>
<evidence type="ECO:0000259" key="2">
    <source>
        <dbReference type="Pfam" id="PF20446"/>
    </source>
</evidence>
<dbReference type="InterPro" id="IPR049069">
    <property type="entry name" value="MRB1590-like_C"/>
</dbReference>
<reference evidence="4 5" key="1">
    <citation type="journal article" date="2020" name="Microb. Ecol.">
        <title>Ecogenomics of the Marine Benthic Filamentous Cyanobacterium Adonisia.</title>
        <authorList>
            <person name="Walter J.M."/>
            <person name="Coutinho F.H."/>
            <person name="Leomil L."/>
            <person name="Hargreaves P.I."/>
            <person name="Campeao M.E."/>
            <person name="Vieira V.V."/>
            <person name="Silva B.S."/>
            <person name="Fistarol G.O."/>
            <person name="Salomon P.S."/>
            <person name="Sawabe T."/>
            <person name="Mino S."/>
            <person name="Hosokawa M."/>
            <person name="Miyashita H."/>
            <person name="Maruyama F."/>
            <person name="van Verk M.C."/>
            <person name="Dutilh B.E."/>
            <person name="Thompson C.C."/>
            <person name="Thompson F.L."/>
        </authorList>
    </citation>
    <scope>NUCLEOTIDE SEQUENCE [LARGE SCALE GENOMIC DNA]</scope>
    <source>
        <strain evidence="4 5">CCMR0081</strain>
    </source>
</reference>
<dbReference type="InterPro" id="IPR019195">
    <property type="entry name" value="ABC_ATPase_put"/>
</dbReference>
<dbReference type="PANTHER" id="PTHR38149:SF1">
    <property type="entry name" value="ATPASE"/>
    <property type="match status" value="1"/>
</dbReference>
<dbReference type="RefSeq" id="WP_163700840.1">
    <property type="nucleotide sequence ID" value="NZ_QXHD01000004.1"/>
</dbReference>
<proteinExistence type="predicted"/>
<evidence type="ECO:0000313" key="4">
    <source>
        <dbReference type="EMBL" id="NEZ58364.1"/>
    </source>
</evidence>
<organism evidence="4 5">
    <name type="scientific">Adonisia turfae CCMR0081</name>
    <dbReference type="NCBI Taxonomy" id="2292702"/>
    <lineage>
        <taxon>Bacteria</taxon>
        <taxon>Bacillati</taxon>
        <taxon>Cyanobacteriota</taxon>
        <taxon>Adonisia</taxon>
        <taxon>Adonisia turfae</taxon>
    </lineage>
</organism>
<dbReference type="Proteomes" id="UP000481033">
    <property type="component" value="Unassembled WGS sequence"/>
</dbReference>
<evidence type="ECO:0000313" key="5">
    <source>
        <dbReference type="Proteomes" id="UP000481033"/>
    </source>
</evidence>
<feature type="domain" description="MRB1590-like C-terminal" evidence="3">
    <location>
        <begin position="465"/>
        <end position="561"/>
    </location>
</feature>
<feature type="domain" description="ATPase of the ABC class C-terminal" evidence="1">
    <location>
        <begin position="170"/>
        <end position="450"/>
    </location>
</feature>
<keyword evidence="5" id="KW-1185">Reference proteome</keyword>
<dbReference type="SUPFAM" id="SSF52540">
    <property type="entry name" value="P-loop containing nucleoside triphosphate hydrolases"/>
    <property type="match status" value="1"/>
</dbReference>
<dbReference type="Pfam" id="PF09818">
    <property type="entry name" value="ABC_ATPase"/>
    <property type="match status" value="1"/>
</dbReference>
<name>A0A6M0RQ36_9CYAN</name>
<dbReference type="InterPro" id="IPR046834">
    <property type="entry name" value="ABC_ATPase_C"/>
</dbReference>
<dbReference type="AlphaFoldDB" id="A0A6M0RQ36"/>
<dbReference type="Pfam" id="PF21117">
    <property type="entry name" value="MRB1590_C"/>
    <property type="match status" value="1"/>
</dbReference>
<evidence type="ECO:0000259" key="3">
    <source>
        <dbReference type="Pfam" id="PF21117"/>
    </source>
</evidence>
<sequence>MTSHNALRQQLEQLDGRSYSAYKRLKGSYDFPGFKLILAHIQGDPFAAPSRVSLWTSHQHSQWPQTYWHDQTRRIVLADFLHRQIHQAIPKIQQRRGSGKSGRLIIADTSQAVLARTAVQVTAEGIELRLGVGLPAFGRRIAGHAVRDLLIQDLPHLVATALHYQPQWCQAVEQHIATVEDANALRQQLSAQNLVAFIANGSILPRRSGVDSRPLATAMPFKSPGSLETTLPTPHGGPVTGLGIPQGVTLIVGGGYHGKSTVLKAIAQGAYNHIPGDGREQVVANTATVKIRAEDGRSVTGVDISPFIDRLPQGISTRSFSTTNASGSTSQAANILEAIEAGVQVLLIDEDTAATNLMIRDRNMQTLIAKDKEPITPFIDKVRQLYTDHGISTVLVMGGSGDYFEVADHVIALDNYGAKDVTAEAKAIAAEYPSDRKIEGGQNFGTITQRHIQLPKFDTDRKPAKVKTQSLTTLTIGQEDIDLRGIEQLIEPNQTRAIAHAILTWQQQNRSHSLKSLLDDIMDWVNRGDFDSLTPYPMADLSEFRRYELAAVINRLRNLRIIADR</sequence>
<protein>
    <submittedName>
        <fullName evidence="4">ATPase</fullName>
    </submittedName>
</protein>
<dbReference type="PANTHER" id="PTHR38149">
    <property type="entry name" value="ATPASE"/>
    <property type="match status" value="1"/>
</dbReference>
<evidence type="ECO:0000259" key="1">
    <source>
        <dbReference type="Pfam" id="PF09818"/>
    </source>
</evidence>
<dbReference type="EMBL" id="QXHD01000004">
    <property type="protein sequence ID" value="NEZ58364.1"/>
    <property type="molecule type" value="Genomic_DNA"/>
</dbReference>
<dbReference type="InterPro" id="IPR027417">
    <property type="entry name" value="P-loop_NTPase"/>
</dbReference>